<evidence type="ECO:0000313" key="1">
    <source>
        <dbReference type="EMBL" id="MDT6983174.1"/>
    </source>
</evidence>
<accession>A0ABU3JMN8</accession>
<dbReference type="RefSeq" id="WP_394305609.1">
    <property type="nucleotide sequence ID" value="NZ_JASKMA010000004.1"/>
</dbReference>
<comment type="caution">
    <text evidence="1">The sequence shown here is derived from an EMBL/GenBank/DDBJ whole genome shotgun (WGS) entry which is preliminary data.</text>
</comment>
<keyword evidence="2" id="KW-1185">Reference proteome</keyword>
<sequence length="50" mass="5223">MSHLVRTQVVRAGDVVAVYFAADGMAVANGRASEAKPQPAVVKAQWAKLG</sequence>
<evidence type="ECO:0000313" key="2">
    <source>
        <dbReference type="Proteomes" id="UP001249760"/>
    </source>
</evidence>
<dbReference type="EMBL" id="JASKMA010000004">
    <property type="protein sequence ID" value="MDT6983174.1"/>
    <property type="molecule type" value="Genomic_DNA"/>
</dbReference>
<name>A0ABU3JMN8_9ACTN</name>
<protein>
    <submittedName>
        <fullName evidence="1">Uncharacterized protein</fullName>
    </submittedName>
</protein>
<gene>
    <name evidence="1" type="ORF">QNO04_06850</name>
</gene>
<organism evidence="1 2">
    <name type="scientific">Streptomyces lusitanus</name>
    <dbReference type="NCBI Taxonomy" id="68232"/>
    <lineage>
        <taxon>Bacteria</taxon>
        <taxon>Bacillati</taxon>
        <taxon>Actinomycetota</taxon>
        <taxon>Actinomycetes</taxon>
        <taxon>Kitasatosporales</taxon>
        <taxon>Streptomycetaceae</taxon>
        <taxon>Streptomyces</taxon>
    </lineage>
</organism>
<dbReference type="Proteomes" id="UP001249760">
    <property type="component" value="Unassembled WGS sequence"/>
</dbReference>
<reference evidence="1 2" key="1">
    <citation type="submission" date="2023-05" db="EMBL/GenBank/DDBJ databases">
        <title>Streptomyces fuscus sp. nov., a brown-black pigment producing actinomyces isolated from dry sand of Sea duck farm.</title>
        <authorList>
            <person name="Xie J."/>
            <person name="Shen N."/>
        </authorList>
    </citation>
    <scope>NUCLEOTIDE SEQUENCE [LARGE SCALE GENOMIC DNA]</scope>
    <source>
        <strain evidence="1 2">CGMCC 4.1745</strain>
    </source>
</reference>
<proteinExistence type="predicted"/>